<dbReference type="Gene3D" id="3.30.479.30">
    <property type="entry name" value="Band 7 domain"/>
    <property type="match status" value="1"/>
</dbReference>
<dbReference type="SMART" id="SM00244">
    <property type="entry name" value="PHB"/>
    <property type="match status" value="1"/>
</dbReference>
<feature type="domain" description="Band 7" evidence="3">
    <location>
        <begin position="87"/>
        <end position="247"/>
    </location>
</feature>
<accession>D2Q1W0</accession>
<evidence type="ECO:0000313" key="4">
    <source>
        <dbReference type="EMBL" id="ADB32099.1"/>
    </source>
</evidence>
<dbReference type="PANTHER" id="PTHR10264:SF83">
    <property type="entry name" value="BLL5629 PROTEIN"/>
    <property type="match status" value="1"/>
</dbReference>
<comment type="similarity">
    <text evidence="1">Belongs to the band 7/mec-2 family.</text>
</comment>
<dbReference type="InterPro" id="IPR036013">
    <property type="entry name" value="Band_7/SPFH_dom_sf"/>
</dbReference>
<evidence type="ECO:0000259" key="3">
    <source>
        <dbReference type="SMART" id="SM00244"/>
    </source>
</evidence>
<dbReference type="SUPFAM" id="SSF117892">
    <property type="entry name" value="Band 7/SPFH domain"/>
    <property type="match status" value="1"/>
</dbReference>
<name>D2Q1W0_KRIFD</name>
<evidence type="ECO:0000313" key="5">
    <source>
        <dbReference type="Proteomes" id="UP000007967"/>
    </source>
</evidence>
<dbReference type="GO" id="GO:0005886">
    <property type="term" value="C:plasma membrane"/>
    <property type="evidence" value="ECO:0007669"/>
    <property type="project" value="InterPro"/>
</dbReference>
<gene>
    <name evidence="4" type="ordered locus">Kfla_3035</name>
</gene>
<dbReference type="HOGENOM" id="CLU_024949_3_4_11"/>
<dbReference type="Proteomes" id="UP000007967">
    <property type="component" value="Chromosome"/>
</dbReference>
<dbReference type="CDD" id="cd13438">
    <property type="entry name" value="SPFH_eoslipins_u2"/>
    <property type="match status" value="1"/>
</dbReference>
<evidence type="ECO:0000256" key="2">
    <source>
        <dbReference type="SAM" id="MobiDB-lite"/>
    </source>
</evidence>
<dbReference type="STRING" id="479435.Kfla_3035"/>
<reference evidence="4 5" key="2">
    <citation type="journal article" date="2010" name="Stand. Genomic Sci.">
        <title>Complete genome sequence of Kribbella flavida type strain (IFO 14399).</title>
        <authorList>
            <person name="Pukall R."/>
            <person name="Lapidus A."/>
            <person name="Glavina Del Rio T."/>
            <person name="Copeland A."/>
            <person name="Tice H."/>
            <person name="Cheng J.-F."/>
            <person name="Lucas S."/>
            <person name="Chen F."/>
            <person name="Nolan M."/>
            <person name="LaButti K."/>
            <person name="Pati A."/>
            <person name="Ivanova N."/>
            <person name="Mavrommatis K."/>
            <person name="Mikhailova N."/>
            <person name="Pitluck S."/>
            <person name="Bruce D."/>
            <person name="Goodwin L."/>
            <person name="Land M."/>
            <person name="Hauser L."/>
            <person name="Chang Y.-J."/>
            <person name="Jeffries C.D."/>
            <person name="Chen A."/>
            <person name="Palaniappan K."/>
            <person name="Chain P."/>
            <person name="Rohde M."/>
            <person name="Goeker M."/>
            <person name="Bristow J."/>
            <person name="Eisen J.A."/>
            <person name="Markowitz V."/>
            <person name="Hugenholtz P."/>
            <person name="Kyrpides N.C."/>
            <person name="Klenk H.-P."/>
            <person name="Brettin T."/>
        </authorList>
    </citation>
    <scope>NUCLEOTIDE SEQUENCE [LARGE SCALE GENOMIC DNA]</scope>
    <source>
        <strain evidence="5">DSM 17836 / JCM 10339 / NBRC 14399</strain>
    </source>
</reference>
<dbReference type="eggNOG" id="COG0330">
    <property type="taxonomic scope" value="Bacteria"/>
</dbReference>
<proteinExistence type="inferred from homology"/>
<keyword evidence="5" id="KW-1185">Reference proteome</keyword>
<dbReference type="EMBL" id="CP001736">
    <property type="protein sequence ID" value="ADB32099.1"/>
    <property type="molecule type" value="Genomic_DNA"/>
</dbReference>
<feature type="compositionally biased region" description="Low complexity" evidence="2">
    <location>
        <begin position="17"/>
        <end position="30"/>
    </location>
</feature>
<dbReference type="InterPro" id="IPR001107">
    <property type="entry name" value="Band_7"/>
</dbReference>
<dbReference type="PANTHER" id="PTHR10264">
    <property type="entry name" value="BAND 7 PROTEIN-RELATED"/>
    <property type="match status" value="1"/>
</dbReference>
<reference evidence="5" key="1">
    <citation type="submission" date="2009-09" db="EMBL/GenBank/DDBJ databases">
        <title>The complete genome of Kribbella flavida DSM 17836.</title>
        <authorList>
            <consortium name="US DOE Joint Genome Institute (JGI-PGF)"/>
            <person name="Lucas S."/>
            <person name="Copeland A."/>
            <person name="Lapidus A."/>
            <person name="Glavina del Rio T."/>
            <person name="Dalin E."/>
            <person name="Tice H."/>
            <person name="Bruce D."/>
            <person name="Goodwin L."/>
            <person name="Pitluck S."/>
            <person name="Kyrpides N."/>
            <person name="Mavromatis K."/>
            <person name="Ivanova N."/>
            <person name="Saunders E."/>
            <person name="Brettin T."/>
            <person name="Detter J.C."/>
            <person name="Han C."/>
            <person name="Larimer F."/>
            <person name="Land M."/>
            <person name="Hauser L."/>
            <person name="Markowitz V."/>
            <person name="Cheng J.-F."/>
            <person name="Hugenholtz P."/>
            <person name="Woyke T."/>
            <person name="Wu D."/>
            <person name="Pukall R."/>
            <person name="Klenk H.-P."/>
            <person name="Eisen J.A."/>
        </authorList>
    </citation>
    <scope>NUCLEOTIDE SEQUENCE [LARGE SCALE GENOMIC DNA]</scope>
    <source>
        <strain evidence="5">DSM 17836 / JCM 10339 / NBRC 14399</strain>
    </source>
</reference>
<dbReference type="Pfam" id="PF01145">
    <property type="entry name" value="Band_7"/>
    <property type="match status" value="1"/>
</dbReference>
<dbReference type="InterPro" id="IPR043202">
    <property type="entry name" value="Band-7_stomatin-like"/>
</dbReference>
<protein>
    <submittedName>
        <fullName evidence="4">Band 7 protein</fullName>
    </submittedName>
</protein>
<dbReference type="AlphaFoldDB" id="D2Q1W0"/>
<sequence length="310" mass="33164">MDAALQRTRLHTKVCPGAHAVPAHGPAGPAARHEPVPPPRAGVRTGPDRATNNRGRKQPAEQCCDRQRPVEEDVPAAVAGRHRGGTMAKITVQAHERVLVYRDGVFEAQLEPGRSTVRQSRRTRQERIDLRLRQLSVTGQEIFTADGVTVRVTAIVRWRVSDPRAFVEQAAAPEELLHVALQLAVRDAIGRHELDDLLRAEGRDAVTAALAEPVQAQVAGLGITVLGAAIRDLGVVGELRAALAETALERQRGRAALERARGEAAALRSLANSAKLLDDHPALATLRLVQAAGESGATVVLTPDGLPART</sequence>
<feature type="region of interest" description="Disordered" evidence="2">
    <location>
        <begin position="17"/>
        <end position="69"/>
    </location>
</feature>
<evidence type="ECO:0000256" key="1">
    <source>
        <dbReference type="ARBA" id="ARBA00008164"/>
    </source>
</evidence>
<dbReference type="InterPro" id="IPR001972">
    <property type="entry name" value="Stomatin_HflK_fam"/>
</dbReference>
<dbReference type="PRINTS" id="PR00721">
    <property type="entry name" value="STOMATIN"/>
</dbReference>
<organism evidence="4 5">
    <name type="scientific">Kribbella flavida (strain DSM 17836 / JCM 10339 / NBRC 14399)</name>
    <dbReference type="NCBI Taxonomy" id="479435"/>
    <lineage>
        <taxon>Bacteria</taxon>
        <taxon>Bacillati</taxon>
        <taxon>Actinomycetota</taxon>
        <taxon>Actinomycetes</taxon>
        <taxon>Propionibacteriales</taxon>
        <taxon>Kribbellaceae</taxon>
        <taxon>Kribbella</taxon>
    </lineage>
</organism>
<dbReference type="KEGG" id="kfl:Kfla_3035"/>